<dbReference type="PROSITE" id="PS50886">
    <property type="entry name" value="TRBD"/>
    <property type="match status" value="1"/>
</dbReference>
<feature type="domain" description="TRNA-binding" evidence="4">
    <location>
        <begin position="1"/>
        <end position="69"/>
    </location>
</feature>
<evidence type="ECO:0000313" key="5">
    <source>
        <dbReference type="EMBL" id="PIZ15934.1"/>
    </source>
</evidence>
<dbReference type="InterPro" id="IPR012340">
    <property type="entry name" value="NA-bd_OB-fold"/>
</dbReference>
<evidence type="ECO:0000256" key="2">
    <source>
        <dbReference type="ARBA" id="ARBA00022884"/>
    </source>
</evidence>
<dbReference type="PANTHER" id="PTHR11586:SF37">
    <property type="entry name" value="TRNA-BINDING DOMAIN-CONTAINING PROTEIN"/>
    <property type="match status" value="1"/>
</dbReference>
<sequence>MKPLHIVAGIRDYYKKEDLEGKNIVVITNLEPRAIRGVESNGMLLAAQDESGIHILIPEKSVKPGSPIS</sequence>
<dbReference type="EMBL" id="PFMS01000066">
    <property type="protein sequence ID" value="PIZ15934.1"/>
    <property type="molecule type" value="Genomic_DNA"/>
</dbReference>
<dbReference type="Gene3D" id="2.40.50.140">
    <property type="entry name" value="Nucleic acid-binding proteins"/>
    <property type="match status" value="1"/>
</dbReference>
<comment type="caution">
    <text evidence="5">The sequence shown here is derived from an EMBL/GenBank/DDBJ whole genome shotgun (WGS) entry which is preliminary data.</text>
</comment>
<keyword evidence="1 3" id="KW-0820">tRNA-binding</keyword>
<organism evidence="5 6">
    <name type="scientific">Candidatus Desantisbacteria bacterium CG_4_10_14_0_8_um_filter_39_17</name>
    <dbReference type="NCBI Taxonomy" id="1974542"/>
    <lineage>
        <taxon>Bacteria</taxon>
        <taxon>Candidatus Desantisiibacteriota</taxon>
    </lineage>
</organism>
<name>A0A2H9PB65_9BACT</name>
<evidence type="ECO:0000256" key="1">
    <source>
        <dbReference type="ARBA" id="ARBA00022555"/>
    </source>
</evidence>
<gene>
    <name evidence="5" type="ORF">COY51_03940</name>
</gene>
<proteinExistence type="predicted"/>
<dbReference type="SUPFAM" id="SSF50249">
    <property type="entry name" value="Nucleic acid-binding proteins"/>
    <property type="match status" value="1"/>
</dbReference>
<reference evidence="6" key="1">
    <citation type="submission" date="2017-09" db="EMBL/GenBank/DDBJ databases">
        <title>Depth-based differentiation of microbial function through sediment-hosted aquifers and enrichment of novel symbionts in the deep terrestrial subsurface.</title>
        <authorList>
            <person name="Probst A.J."/>
            <person name="Ladd B."/>
            <person name="Jarett J.K."/>
            <person name="Geller-Mcgrath D.E."/>
            <person name="Sieber C.M.K."/>
            <person name="Emerson J.B."/>
            <person name="Anantharaman K."/>
            <person name="Thomas B.C."/>
            <person name="Malmstrom R."/>
            <person name="Stieglmeier M."/>
            <person name="Klingl A."/>
            <person name="Woyke T."/>
            <person name="Ryan C.M."/>
            <person name="Banfield J.F."/>
        </authorList>
    </citation>
    <scope>NUCLEOTIDE SEQUENCE [LARGE SCALE GENOMIC DNA]</scope>
</reference>
<evidence type="ECO:0000313" key="6">
    <source>
        <dbReference type="Proteomes" id="UP000234145"/>
    </source>
</evidence>
<accession>A0A2H9PB65</accession>
<evidence type="ECO:0000259" key="4">
    <source>
        <dbReference type="PROSITE" id="PS50886"/>
    </source>
</evidence>
<dbReference type="Pfam" id="PF01588">
    <property type="entry name" value="tRNA_bind"/>
    <property type="match status" value="1"/>
</dbReference>
<keyword evidence="2 3" id="KW-0694">RNA-binding</keyword>
<dbReference type="Proteomes" id="UP000234145">
    <property type="component" value="Unassembled WGS sequence"/>
</dbReference>
<dbReference type="PANTHER" id="PTHR11586">
    <property type="entry name" value="TRNA-AMINOACYLATION COFACTOR ARC1 FAMILY MEMBER"/>
    <property type="match status" value="1"/>
</dbReference>
<evidence type="ECO:0000256" key="3">
    <source>
        <dbReference type="PROSITE-ProRule" id="PRU00209"/>
    </source>
</evidence>
<dbReference type="AlphaFoldDB" id="A0A2H9PB65"/>
<dbReference type="GO" id="GO:0000049">
    <property type="term" value="F:tRNA binding"/>
    <property type="evidence" value="ECO:0007669"/>
    <property type="project" value="UniProtKB-UniRule"/>
</dbReference>
<protein>
    <recommendedName>
        <fullName evidence="4">tRNA-binding domain-containing protein</fullName>
    </recommendedName>
</protein>
<dbReference type="InterPro" id="IPR002547">
    <property type="entry name" value="tRNA-bd_dom"/>
</dbReference>
<dbReference type="InterPro" id="IPR051270">
    <property type="entry name" value="Tyrosine-tRNA_ligase_regulator"/>
</dbReference>